<dbReference type="Proteomes" id="UP000249066">
    <property type="component" value="Unassembled WGS sequence"/>
</dbReference>
<keyword evidence="1" id="KW-1133">Transmembrane helix</keyword>
<proteinExistence type="predicted"/>
<keyword evidence="1" id="KW-0472">Membrane</keyword>
<organism evidence="2 3">
    <name type="scientific">Sphingomonas sanxanigenens</name>
    <dbReference type="NCBI Taxonomy" id="397260"/>
    <lineage>
        <taxon>Bacteria</taxon>
        <taxon>Pseudomonadati</taxon>
        <taxon>Pseudomonadota</taxon>
        <taxon>Alphaproteobacteria</taxon>
        <taxon>Sphingomonadales</taxon>
        <taxon>Sphingomonadaceae</taxon>
        <taxon>Sphingomonas</taxon>
    </lineage>
</organism>
<comment type="caution">
    <text evidence="2">The sequence shown here is derived from an EMBL/GenBank/DDBJ whole genome shotgun (WGS) entry which is preliminary data.</text>
</comment>
<feature type="transmembrane region" description="Helical" evidence="1">
    <location>
        <begin position="12"/>
        <end position="31"/>
    </location>
</feature>
<dbReference type="EMBL" id="QFNN01000008">
    <property type="protein sequence ID" value="PZO91508.1"/>
    <property type="molecule type" value="Genomic_DNA"/>
</dbReference>
<reference evidence="2 3" key="1">
    <citation type="submission" date="2017-08" db="EMBL/GenBank/DDBJ databases">
        <title>Infants hospitalized years apart are colonized by the same room-sourced microbial strains.</title>
        <authorList>
            <person name="Brooks B."/>
            <person name="Olm M.R."/>
            <person name="Firek B.A."/>
            <person name="Baker R."/>
            <person name="Thomas B.C."/>
            <person name="Morowitz M.J."/>
            <person name="Banfield J.F."/>
        </authorList>
    </citation>
    <scope>NUCLEOTIDE SEQUENCE [LARGE SCALE GENOMIC DNA]</scope>
    <source>
        <strain evidence="2">S2_018_000_R2_101</strain>
    </source>
</reference>
<keyword evidence="1" id="KW-0812">Transmembrane</keyword>
<accession>A0A2W5CAZ7</accession>
<evidence type="ECO:0000313" key="3">
    <source>
        <dbReference type="Proteomes" id="UP000249066"/>
    </source>
</evidence>
<evidence type="ECO:0000313" key="2">
    <source>
        <dbReference type="EMBL" id="PZO91508.1"/>
    </source>
</evidence>
<feature type="transmembrane region" description="Helical" evidence="1">
    <location>
        <begin position="66"/>
        <end position="83"/>
    </location>
</feature>
<protein>
    <recommendedName>
        <fullName evidence="4">Holin</fullName>
    </recommendedName>
</protein>
<evidence type="ECO:0008006" key="4">
    <source>
        <dbReference type="Google" id="ProtNLM"/>
    </source>
</evidence>
<dbReference type="AlphaFoldDB" id="A0A2W5CAZ7"/>
<evidence type="ECO:0000256" key="1">
    <source>
        <dbReference type="SAM" id="Phobius"/>
    </source>
</evidence>
<gene>
    <name evidence="2" type="ORF">DI623_03020</name>
</gene>
<name>A0A2W5CAZ7_9SPHN</name>
<sequence>MSDGFLSDALDAARNMMAALGPAAIGSAVAQAYQRGLSLRDRLVQWLVGISVSYYVTAAAADWFSFGAFVAQGVGFVIAMIAFQATPKFIAGAGDALGHFPRALTDWILRRKGGE</sequence>